<keyword evidence="2" id="KW-1185">Reference proteome</keyword>
<proteinExistence type="predicted"/>
<evidence type="ECO:0000313" key="2">
    <source>
        <dbReference type="Proteomes" id="UP000014731"/>
    </source>
</evidence>
<reference evidence="2" key="2">
    <citation type="submission" date="2013-03" db="EMBL/GenBank/DDBJ databases">
        <title>The Cellulophaga phages: a novel, diverse, and globally ubiquitous model system.</title>
        <authorList>
            <person name="Holmfeldt K."/>
            <person name="Solonenko N."/>
            <person name="Shah M."/>
            <person name="Corrier K."/>
            <person name="Riemann L."/>
            <person name="VerBerkmoes N.C."/>
            <person name="Sullivan M.B."/>
        </authorList>
    </citation>
    <scope>NUCLEOTIDE SEQUENCE [LARGE SCALE GENOMIC DNA]</scope>
</reference>
<dbReference type="RefSeq" id="YP_008240834.1">
    <property type="nucleotide sequence ID" value="NC_021789.1"/>
</dbReference>
<dbReference type="GeneID" id="16880974"/>
<evidence type="ECO:0000313" key="1">
    <source>
        <dbReference type="EMBL" id="AGO47453.1"/>
    </source>
</evidence>
<gene>
    <name evidence="1" type="ORF">Phi19:3_gp049</name>
</gene>
<dbReference type="EMBL" id="KC821608">
    <property type="protein sequence ID" value="AGO47453.1"/>
    <property type="molecule type" value="Genomic_DNA"/>
</dbReference>
<accession>R9ZZR8</accession>
<organism evidence="1 2">
    <name type="scientific">Cellulophaga phage phi19:3</name>
    <dbReference type="NCBI Taxonomy" id="1327971"/>
    <lineage>
        <taxon>Viruses</taxon>
        <taxon>Duplodnaviria</taxon>
        <taxon>Heunggongvirae</taxon>
        <taxon>Uroviricota</taxon>
        <taxon>Caudoviricetes</taxon>
        <taxon>Pachyviridae</taxon>
        <taxon>Baltivirus</taxon>
        <taxon>Baltivirus phi19tres</taxon>
    </lineage>
</organism>
<name>R9ZZR8_9CAUD</name>
<sequence>MAQTKTGLTIIHAGARVNVYTAKELKELNEKNKINTVIRYLLGNK</sequence>
<protein>
    <submittedName>
        <fullName evidence="1">Uncharacterized protein</fullName>
    </submittedName>
</protein>
<reference evidence="1 2" key="1">
    <citation type="journal article" date="2013" name="Proc. Natl. Acad. Sci. U.S.A.">
        <title>Twelve previously unknown phage genera are ubiquitous in global oceans.</title>
        <authorList>
            <person name="Holmfeldt K."/>
            <person name="Solonenko N."/>
            <person name="Shah M."/>
            <person name="Corrier K."/>
            <person name="Riemann L."/>
            <person name="Verberkmoes N.C."/>
            <person name="Sullivan M.B."/>
        </authorList>
    </citation>
    <scope>NUCLEOTIDE SEQUENCE [LARGE SCALE GENOMIC DNA]</scope>
    <source>
        <strain evidence="1">Phi19:3</strain>
    </source>
</reference>
<dbReference type="KEGG" id="vg:16880974"/>
<dbReference type="Proteomes" id="UP000014731">
    <property type="component" value="Segment"/>
</dbReference>